<feature type="transmembrane region" description="Helical" evidence="9">
    <location>
        <begin position="321"/>
        <end position="344"/>
    </location>
</feature>
<evidence type="ECO:0000256" key="4">
    <source>
        <dbReference type="ARBA" id="ARBA00022692"/>
    </source>
</evidence>
<comment type="subcellular location">
    <subcellularLocation>
        <location evidence="1 9">Cell membrane</location>
        <topology evidence="1 9">Multi-pass membrane protein</topology>
    </subcellularLocation>
</comment>
<dbReference type="GO" id="GO:0006605">
    <property type="term" value="P:protein targeting"/>
    <property type="evidence" value="ECO:0007669"/>
    <property type="project" value="UniProtKB-UniRule"/>
</dbReference>
<keyword evidence="13" id="KW-1185">Reference proteome</keyword>
<proteinExistence type="inferred from homology"/>
<dbReference type="AlphaFoldDB" id="A0A4P6JUC2"/>
<feature type="domain" description="Protein export membrane protein SecD/SecF C-terminal" evidence="11">
    <location>
        <begin position="270"/>
        <end position="455"/>
    </location>
</feature>
<feature type="transmembrane region" description="Helical" evidence="9">
    <location>
        <begin position="290"/>
        <end position="309"/>
    </location>
</feature>
<dbReference type="Pfam" id="PF02355">
    <property type="entry name" value="SecD_SecF_C"/>
    <property type="match status" value="1"/>
</dbReference>
<evidence type="ECO:0000313" key="13">
    <source>
        <dbReference type="Proteomes" id="UP000290365"/>
    </source>
</evidence>
<dbReference type="HAMAP" id="MF_01464_B">
    <property type="entry name" value="SecF_B"/>
    <property type="match status" value="1"/>
</dbReference>
<dbReference type="KEGG" id="kbs:EPA93_24170"/>
<keyword evidence="3 9" id="KW-1003">Cell membrane</keyword>
<evidence type="ECO:0000256" key="1">
    <source>
        <dbReference type="ARBA" id="ARBA00004651"/>
    </source>
</evidence>
<feature type="compositionally biased region" description="Low complexity" evidence="10">
    <location>
        <begin position="156"/>
        <end position="215"/>
    </location>
</feature>
<dbReference type="GO" id="GO:0043952">
    <property type="term" value="P:protein transport by the Sec complex"/>
    <property type="evidence" value="ECO:0007669"/>
    <property type="project" value="UniProtKB-UniRule"/>
</dbReference>
<accession>A0A4P6JUC2</accession>
<feature type="transmembrane region" description="Helical" evidence="9">
    <location>
        <begin position="406"/>
        <end position="426"/>
    </location>
</feature>
<dbReference type="PRINTS" id="PR01755">
    <property type="entry name" value="SECFTRNLCASE"/>
</dbReference>
<feature type="transmembrane region" description="Helical" evidence="9">
    <location>
        <begin position="7"/>
        <end position="28"/>
    </location>
</feature>
<evidence type="ECO:0000259" key="11">
    <source>
        <dbReference type="Pfam" id="PF02355"/>
    </source>
</evidence>
<dbReference type="GO" id="GO:0015450">
    <property type="term" value="F:protein-transporting ATPase activity"/>
    <property type="evidence" value="ECO:0007669"/>
    <property type="project" value="InterPro"/>
</dbReference>
<dbReference type="NCBIfam" id="TIGR00966">
    <property type="entry name" value="transloc_SecF"/>
    <property type="match status" value="1"/>
</dbReference>
<evidence type="ECO:0000256" key="6">
    <source>
        <dbReference type="ARBA" id="ARBA00022989"/>
    </source>
</evidence>
<dbReference type="InterPro" id="IPR005665">
    <property type="entry name" value="SecF_bac"/>
</dbReference>
<dbReference type="Proteomes" id="UP000290365">
    <property type="component" value="Chromosome"/>
</dbReference>
<protein>
    <recommendedName>
        <fullName evidence="9">Protein-export membrane protein SecF</fullName>
    </recommendedName>
</protein>
<name>A0A4P6JUC2_KTERU</name>
<comment type="similarity">
    <text evidence="9">Belongs to the SecD/SecF family. SecF subfamily.</text>
</comment>
<dbReference type="GO" id="GO:0065002">
    <property type="term" value="P:intracellular protein transmembrane transport"/>
    <property type="evidence" value="ECO:0007669"/>
    <property type="project" value="UniProtKB-UniRule"/>
</dbReference>
<keyword evidence="4 9" id="KW-0812">Transmembrane</keyword>
<evidence type="ECO:0000256" key="2">
    <source>
        <dbReference type="ARBA" id="ARBA00022448"/>
    </source>
</evidence>
<comment type="subunit">
    <text evidence="9">Forms a complex with SecD. Part of the essential Sec protein translocation apparatus which comprises SecA, SecYEG and auxiliary proteins SecDF. Other proteins may also be involved.</text>
</comment>
<keyword evidence="6 9" id="KW-1133">Transmembrane helix</keyword>
<feature type="region of interest" description="Disordered" evidence="10">
    <location>
        <begin position="152"/>
        <end position="215"/>
    </location>
</feature>
<sequence>MFNLVKYRYWFLIVSLIVIIPGTISLFVNGLKLGIDFAGGSSVELRPQQQITTTGQVRELLAPLKLQDLQVTFSTSTKEAPNNIFWVRLNTQIDSNVQKSIQDAVQAKYPEAKIDIRNISTSADGKNLATVVVLTNFKQVPQVSDIQSLLSKLPNTTDPTKSPMSTTTPPSPATPTAQATAGATPTGTVSTQATPKASSTPNASTTPNSTDNTNSAATLPVSVQEIKQGQTAQTVSLLTRSTITTANEPNVISISAIQSAFLNGKGGTYTSVVSNSEVGPSVATDTTRNAILAVLAAAAFILIYIWFSFRKIAKAWRYGTCAIIAMLHDVLVVLGIFSILGWLFNMQIDALFITALLTVVGFSVHDTIVVFDRIRENMQRHTVETFEDVVNASLVQTMARSLNTSLTVLFTLLALTLFTGIGTNIHTFTLTLLIGIFSGTYSSIFNASMLLVIWEHGELGLWRLNRGQERPVTRRAREEREPVHSRG</sequence>
<comment type="function">
    <text evidence="9">Part of the Sec protein translocase complex. Interacts with the SecYEG preprotein conducting channel. SecDF uses the proton motive force (PMF) to complete protein translocation after the ATP-dependent function of SecA.</text>
</comment>
<dbReference type="OrthoDB" id="9805019at2"/>
<keyword evidence="7 9" id="KW-0811">Translocation</keyword>
<dbReference type="EMBL" id="CP035758">
    <property type="protein sequence ID" value="QBD78910.1"/>
    <property type="molecule type" value="Genomic_DNA"/>
</dbReference>
<dbReference type="PANTHER" id="PTHR30081:SF8">
    <property type="entry name" value="PROTEIN TRANSLOCASE SUBUNIT SECF"/>
    <property type="match status" value="1"/>
</dbReference>
<dbReference type="RefSeq" id="WP_129889963.1">
    <property type="nucleotide sequence ID" value="NZ_CP035758.1"/>
</dbReference>
<evidence type="ECO:0000313" key="12">
    <source>
        <dbReference type="EMBL" id="QBD78910.1"/>
    </source>
</evidence>
<gene>
    <name evidence="9 12" type="primary">secF</name>
    <name evidence="12" type="ORF">EPA93_24170</name>
</gene>
<keyword evidence="5 9" id="KW-0653">Protein transport</keyword>
<dbReference type="PANTHER" id="PTHR30081">
    <property type="entry name" value="PROTEIN-EXPORT MEMBRANE PROTEIN SEC"/>
    <property type="match status" value="1"/>
</dbReference>
<evidence type="ECO:0000256" key="9">
    <source>
        <dbReference type="HAMAP-Rule" id="MF_01464"/>
    </source>
</evidence>
<evidence type="ECO:0000256" key="8">
    <source>
        <dbReference type="ARBA" id="ARBA00023136"/>
    </source>
</evidence>
<dbReference type="Pfam" id="PF07549">
    <property type="entry name" value="Sec_GG"/>
    <property type="match status" value="1"/>
</dbReference>
<dbReference type="InterPro" id="IPR022813">
    <property type="entry name" value="SecD/SecF_arch_bac"/>
</dbReference>
<dbReference type="InterPro" id="IPR022646">
    <property type="entry name" value="SecD/SecF_CS"/>
</dbReference>
<dbReference type="InterPro" id="IPR048634">
    <property type="entry name" value="SecD_SecF_C"/>
</dbReference>
<evidence type="ECO:0000256" key="7">
    <source>
        <dbReference type="ARBA" id="ARBA00023010"/>
    </source>
</evidence>
<evidence type="ECO:0000256" key="5">
    <source>
        <dbReference type="ARBA" id="ARBA00022927"/>
    </source>
</evidence>
<evidence type="ECO:0000256" key="3">
    <source>
        <dbReference type="ARBA" id="ARBA00022475"/>
    </source>
</evidence>
<dbReference type="InterPro" id="IPR022645">
    <property type="entry name" value="SecD/SecF_bac"/>
</dbReference>
<feature type="transmembrane region" description="Helical" evidence="9">
    <location>
        <begin position="432"/>
        <end position="454"/>
    </location>
</feature>
<keyword evidence="2 9" id="KW-0813">Transport</keyword>
<keyword evidence="8 9" id="KW-0472">Membrane</keyword>
<feature type="transmembrane region" description="Helical" evidence="9">
    <location>
        <begin position="350"/>
        <end position="371"/>
    </location>
</feature>
<evidence type="ECO:0000256" key="10">
    <source>
        <dbReference type="SAM" id="MobiDB-lite"/>
    </source>
</evidence>
<organism evidence="12 13">
    <name type="scientific">Ktedonosporobacter rubrisoli</name>
    <dbReference type="NCBI Taxonomy" id="2509675"/>
    <lineage>
        <taxon>Bacteria</taxon>
        <taxon>Bacillati</taxon>
        <taxon>Chloroflexota</taxon>
        <taxon>Ktedonobacteria</taxon>
        <taxon>Ktedonobacterales</taxon>
        <taxon>Ktedonosporobacteraceae</taxon>
        <taxon>Ktedonosporobacter</taxon>
    </lineage>
</organism>
<reference evidence="12 13" key="1">
    <citation type="submission" date="2019-01" db="EMBL/GenBank/DDBJ databases">
        <title>Ktedonosporobacter rubrisoli SCAWS-G2.</title>
        <authorList>
            <person name="Huang Y."/>
            <person name="Yan B."/>
        </authorList>
    </citation>
    <scope>NUCLEOTIDE SEQUENCE [LARGE SCALE GENOMIC DNA]</scope>
    <source>
        <strain evidence="12 13">SCAWS-G2</strain>
    </source>
</reference>
<dbReference type="GO" id="GO:0005886">
    <property type="term" value="C:plasma membrane"/>
    <property type="evidence" value="ECO:0007669"/>
    <property type="project" value="UniProtKB-SubCell"/>
</dbReference>
<dbReference type="SUPFAM" id="SSF82866">
    <property type="entry name" value="Multidrug efflux transporter AcrB transmembrane domain"/>
    <property type="match status" value="1"/>
</dbReference>
<dbReference type="Gene3D" id="1.20.1640.10">
    <property type="entry name" value="Multidrug efflux transporter AcrB transmembrane domain"/>
    <property type="match status" value="1"/>
</dbReference>